<feature type="domain" description="G-protein coupled receptors family 1 profile" evidence="11">
    <location>
        <begin position="52"/>
        <end position="303"/>
    </location>
</feature>
<dbReference type="PROSITE" id="PS00237">
    <property type="entry name" value="G_PROTEIN_RECEP_F1_1"/>
    <property type="match status" value="1"/>
</dbReference>
<proteinExistence type="inferred from homology"/>
<dbReference type="InterPro" id="IPR050569">
    <property type="entry name" value="TAAR"/>
</dbReference>
<keyword evidence="4 10" id="KW-1133">Transmembrane helix</keyword>
<evidence type="ECO:0000256" key="6">
    <source>
        <dbReference type="ARBA" id="ARBA00023136"/>
    </source>
</evidence>
<accession>A0A8C4ZVG9</accession>
<dbReference type="SUPFAM" id="SSF81321">
    <property type="entry name" value="Family A G protein-coupled receptor-like"/>
    <property type="match status" value="1"/>
</dbReference>
<keyword evidence="13" id="KW-1185">Reference proteome</keyword>
<dbReference type="GO" id="GO:0001594">
    <property type="term" value="F:trace-amine receptor activity"/>
    <property type="evidence" value="ECO:0007669"/>
    <property type="project" value="TreeGrafter"/>
</dbReference>
<evidence type="ECO:0000256" key="9">
    <source>
        <dbReference type="RuleBase" id="RU000688"/>
    </source>
</evidence>
<evidence type="ECO:0000256" key="8">
    <source>
        <dbReference type="ARBA" id="ARBA00023224"/>
    </source>
</evidence>
<evidence type="ECO:0000256" key="2">
    <source>
        <dbReference type="ARBA" id="ARBA00022475"/>
    </source>
</evidence>
<feature type="transmembrane region" description="Helical" evidence="10">
    <location>
        <begin position="252"/>
        <end position="270"/>
    </location>
</feature>
<keyword evidence="2" id="KW-1003">Cell membrane</keyword>
<dbReference type="OMA" id="WAIVSWM"/>
<dbReference type="Pfam" id="PF00001">
    <property type="entry name" value="7tm_1"/>
    <property type="match status" value="1"/>
</dbReference>
<keyword evidence="5 9" id="KW-0297">G-protein coupled receptor</keyword>
<reference evidence="12" key="2">
    <citation type="submission" date="2025-09" db="UniProtKB">
        <authorList>
            <consortium name="Ensembl"/>
        </authorList>
    </citation>
    <scope>IDENTIFICATION</scope>
</reference>
<dbReference type="PROSITE" id="PS50262">
    <property type="entry name" value="G_PROTEIN_RECEP_F1_2"/>
    <property type="match status" value="1"/>
</dbReference>
<keyword evidence="6 10" id="KW-0472">Membrane</keyword>
<evidence type="ECO:0000256" key="10">
    <source>
        <dbReference type="SAM" id="Phobius"/>
    </source>
</evidence>
<dbReference type="PANTHER" id="PTHR24249:SF381">
    <property type="entry name" value="TRACE AMINE ASSOCIATED RECEPTOR 19P-RELATED"/>
    <property type="match status" value="1"/>
</dbReference>
<reference evidence="12" key="1">
    <citation type="submission" date="2025-08" db="UniProtKB">
        <authorList>
            <consortium name="Ensembl"/>
        </authorList>
    </citation>
    <scope>IDENTIFICATION</scope>
</reference>
<evidence type="ECO:0000313" key="12">
    <source>
        <dbReference type="Ensembl" id="ENSGMOP00000021907.2"/>
    </source>
</evidence>
<comment type="subcellular location">
    <subcellularLocation>
        <location evidence="1">Cell membrane</location>
        <topology evidence="1">Multi-pass membrane protein</topology>
    </subcellularLocation>
</comment>
<evidence type="ECO:0000259" key="11">
    <source>
        <dbReference type="PROSITE" id="PS50262"/>
    </source>
</evidence>
<dbReference type="SMART" id="SM01381">
    <property type="entry name" value="7TM_GPCR_Srsx"/>
    <property type="match status" value="1"/>
</dbReference>
<dbReference type="PRINTS" id="PR00237">
    <property type="entry name" value="GPCRRHODOPSN"/>
</dbReference>
<feature type="transmembrane region" description="Helical" evidence="10">
    <location>
        <begin position="73"/>
        <end position="97"/>
    </location>
</feature>
<dbReference type="InterPro" id="IPR017452">
    <property type="entry name" value="GPCR_Rhodpsn_7TM"/>
</dbReference>
<dbReference type="Ensembl" id="ENSGMOT00000022425.2">
    <property type="protein sequence ID" value="ENSGMOP00000021907.2"/>
    <property type="gene ID" value="ENSGMOG00000020420.2"/>
</dbReference>
<feature type="transmembrane region" description="Helical" evidence="10">
    <location>
        <begin position="109"/>
        <end position="131"/>
    </location>
</feature>
<evidence type="ECO:0000256" key="3">
    <source>
        <dbReference type="ARBA" id="ARBA00022692"/>
    </source>
</evidence>
<name>A0A8C4ZVG9_GADMO</name>
<sequence>RLVLWSPLAGSGPDLCYPLLLNTSCRLSLQPRFTTSLLYTLTFSLALLTVLLNLLLIVSIAHFRQLHTPTNQVLLSLAGSDLLIGLVVMPLEAQYYISSCWLLGPWLCYVYYTLSYVLTSASVASILLISLDRYLAVCQPLRYTSEVTMGRVQLAVGLCWSCAVVYNGSLVVVNVGREPRRRRSCRGECVVLVDGPTGWVELLVTFLAPISTVVALYLQVFGAALSQTRKMRSSRAAAAGTTTAARRSELKAALRLGVVVVVFLLCYFPSLGFMGQDASENFAAWSWGVWLLYLNSCLNPLLYALFYPWFRRTIRMIVTLQILKPNSSRASVLH</sequence>
<evidence type="ECO:0000256" key="1">
    <source>
        <dbReference type="ARBA" id="ARBA00004651"/>
    </source>
</evidence>
<feature type="transmembrane region" description="Helical" evidence="10">
    <location>
        <begin position="290"/>
        <end position="310"/>
    </location>
</feature>
<keyword evidence="7 9" id="KW-0675">Receptor</keyword>
<keyword evidence="3 9" id="KW-0812">Transmembrane</keyword>
<dbReference type="InterPro" id="IPR000276">
    <property type="entry name" value="GPCR_Rhodpsn"/>
</dbReference>
<feature type="transmembrane region" description="Helical" evidence="10">
    <location>
        <begin position="37"/>
        <end position="61"/>
    </location>
</feature>
<evidence type="ECO:0000256" key="5">
    <source>
        <dbReference type="ARBA" id="ARBA00023040"/>
    </source>
</evidence>
<evidence type="ECO:0000256" key="7">
    <source>
        <dbReference type="ARBA" id="ARBA00023170"/>
    </source>
</evidence>
<dbReference type="GO" id="GO:0005886">
    <property type="term" value="C:plasma membrane"/>
    <property type="evidence" value="ECO:0007669"/>
    <property type="project" value="UniProtKB-SubCell"/>
</dbReference>
<dbReference type="AlphaFoldDB" id="A0A8C4ZVG9"/>
<dbReference type="GeneTree" id="ENSGT01050000244823"/>
<comment type="similarity">
    <text evidence="9">Belongs to the G-protein coupled receptor 1 family.</text>
</comment>
<dbReference type="Gene3D" id="1.20.1070.10">
    <property type="entry name" value="Rhodopsin 7-helix transmembrane proteins"/>
    <property type="match status" value="1"/>
</dbReference>
<organism evidence="12 13">
    <name type="scientific">Gadus morhua</name>
    <name type="common">Atlantic cod</name>
    <dbReference type="NCBI Taxonomy" id="8049"/>
    <lineage>
        <taxon>Eukaryota</taxon>
        <taxon>Metazoa</taxon>
        <taxon>Chordata</taxon>
        <taxon>Craniata</taxon>
        <taxon>Vertebrata</taxon>
        <taxon>Euteleostomi</taxon>
        <taxon>Actinopterygii</taxon>
        <taxon>Neopterygii</taxon>
        <taxon>Teleostei</taxon>
        <taxon>Neoteleostei</taxon>
        <taxon>Acanthomorphata</taxon>
        <taxon>Zeiogadaria</taxon>
        <taxon>Gadariae</taxon>
        <taxon>Gadiformes</taxon>
        <taxon>Gadoidei</taxon>
        <taxon>Gadidae</taxon>
        <taxon>Gadus</taxon>
    </lineage>
</organism>
<feature type="transmembrane region" description="Helical" evidence="10">
    <location>
        <begin position="152"/>
        <end position="173"/>
    </location>
</feature>
<dbReference type="Proteomes" id="UP000694546">
    <property type="component" value="Chromosome 7"/>
</dbReference>
<keyword evidence="8 9" id="KW-0807">Transducer</keyword>
<feature type="transmembrane region" description="Helical" evidence="10">
    <location>
        <begin position="202"/>
        <end position="225"/>
    </location>
</feature>
<dbReference type="PANTHER" id="PTHR24249">
    <property type="entry name" value="HISTAMINE RECEPTOR-RELATED G-PROTEIN COUPLED RECEPTOR"/>
    <property type="match status" value="1"/>
</dbReference>
<protein>
    <recommendedName>
        <fullName evidence="11">G-protein coupled receptors family 1 profile domain-containing protein</fullName>
    </recommendedName>
</protein>
<evidence type="ECO:0000313" key="13">
    <source>
        <dbReference type="Proteomes" id="UP000694546"/>
    </source>
</evidence>
<evidence type="ECO:0000256" key="4">
    <source>
        <dbReference type="ARBA" id="ARBA00022989"/>
    </source>
</evidence>